<dbReference type="SUPFAM" id="SSF81338">
    <property type="entry name" value="Aquaporin-like"/>
    <property type="match status" value="1"/>
</dbReference>
<dbReference type="InterPro" id="IPR023271">
    <property type="entry name" value="Aquaporin-like"/>
</dbReference>
<evidence type="ECO:0000256" key="6">
    <source>
        <dbReference type="ARBA" id="ARBA00023136"/>
    </source>
</evidence>
<evidence type="ECO:0000256" key="5">
    <source>
        <dbReference type="ARBA" id="ARBA00022989"/>
    </source>
</evidence>
<evidence type="ECO:0000256" key="9">
    <source>
        <dbReference type="SAM" id="Phobius"/>
    </source>
</evidence>
<evidence type="ECO:0000313" key="11">
    <source>
        <dbReference type="Proteomes" id="UP000069940"/>
    </source>
</evidence>
<keyword evidence="5 9" id="KW-1133">Transmembrane helix</keyword>
<evidence type="ECO:0000256" key="3">
    <source>
        <dbReference type="ARBA" id="ARBA00022448"/>
    </source>
</evidence>
<keyword evidence="4 7" id="KW-0812">Transmembrane</keyword>
<organism evidence="10 11">
    <name type="scientific">Aedes albopictus</name>
    <name type="common">Asian tiger mosquito</name>
    <name type="synonym">Stegomyia albopicta</name>
    <dbReference type="NCBI Taxonomy" id="7160"/>
    <lineage>
        <taxon>Eukaryota</taxon>
        <taxon>Metazoa</taxon>
        <taxon>Ecdysozoa</taxon>
        <taxon>Arthropoda</taxon>
        <taxon>Hexapoda</taxon>
        <taxon>Insecta</taxon>
        <taxon>Pterygota</taxon>
        <taxon>Neoptera</taxon>
        <taxon>Endopterygota</taxon>
        <taxon>Diptera</taxon>
        <taxon>Nematocera</taxon>
        <taxon>Culicoidea</taxon>
        <taxon>Culicidae</taxon>
        <taxon>Culicinae</taxon>
        <taxon>Aedini</taxon>
        <taxon>Aedes</taxon>
        <taxon>Stegomyia</taxon>
    </lineage>
</organism>
<dbReference type="PRINTS" id="PR00783">
    <property type="entry name" value="MINTRINSICP"/>
</dbReference>
<dbReference type="InterPro" id="IPR034294">
    <property type="entry name" value="Aquaporin_transptr"/>
</dbReference>
<feature type="transmembrane region" description="Helical" evidence="9">
    <location>
        <begin position="204"/>
        <end position="224"/>
    </location>
</feature>
<feature type="transmembrane region" description="Helical" evidence="9">
    <location>
        <begin position="49"/>
        <end position="72"/>
    </location>
</feature>
<protein>
    <recommendedName>
        <fullName evidence="12">Aquaporin major intrinsic protein family</fullName>
    </recommendedName>
</protein>
<accession>A0ABM1YSH2</accession>
<evidence type="ECO:0000256" key="4">
    <source>
        <dbReference type="ARBA" id="ARBA00022692"/>
    </source>
</evidence>
<dbReference type="Proteomes" id="UP000069940">
    <property type="component" value="Unassembled WGS sequence"/>
</dbReference>
<proteinExistence type="inferred from homology"/>
<keyword evidence="3 7" id="KW-0813">Transport</keyword>
<sequence length="296" mass="31752">MSTNHQNGKDAHLSMPEQHSRGGGDDDGGKKGQSFLGTGHNARDVVSIFLAEFSGTATLMFLGCMCCVTGFGNTPTNVSGGIGFGFTVMMAIITFGHVSGAHINPSVSIAALVYGLLNIPMFILYLIAQFLGGLCGYGLLMAVTPMKLFTEALETGNGACVTAPHDDLSTWEAFGVEFFITGILVWTCCGLWDPRNSKFGEGSPVKFALIVAGISIAAGPYTGASMNPARTLPPSVWNASYKSTWIYFIAPPLAGMVMPLIYKYVFRREAPQDKHTAMITRTTEQIKASIVEQHRF</sequence>
<dbReference type="Gene3D" id="1.20.1080.10">
    <property type="entry name" value="Glycerol uptake facilitator protein"/>
    <property type="match status" value="1"/>
</dbReference>
<feature type="region of interest" description="Disordered" evidence="8">
    <location>
        <begin position="1"/>
        <end position="33"/>
    </location>
</feature>
<dbReference type="Pfam" id="PF00230">
    <property type="entry name" value="MIP"/>
    <property type="match status" value="1"/>
</dbReference>
<dbReference type="RefSeq" id="XP_019537617.2">
    <property type="nucleotide sequence ID" value="XM_019682072.3"/>
</dbReference>
<dbReference type="GeneID" id="109408711"/>
<evidence type="ECO:0000256" key="8">
    <source>
        <dbReference type="SAM" id="MobiDB-lite"/>
    </source>
</evidence>
<feature type="transmembrane region" description="Helical" evidence="9">
    <location>
        <begin position="173"/>
        <end position="192"/>
    </location>
</feature>
<dbReference type="InterPro" id="IPR022357">
    <property type="entry name" value="MIP_CS"/>
</dbReference>
<evidence type="ECO:0000256" key="7">
    <source>
        <dbReference type="RuleBase" id="RU000477"/>
    </source>
</evidence>
<comment type="subcellular location">
    <subcellularLocation>
        <location evidence="1">Membrane</location>
        <topology evidence="1">Multi-pass membrane protein</topology>
    </subcellularLocation>
</comment>
<feature type="transmembrane region" description="Helical" evidence="9">
    <location>
        <begin position="78"/>
        <end position="99"/>
    </location>
</feature>
<dbReference type="PROSITE" id="PS00221">
    <property type="entry name" value="MIP"/>
    <property type="match status" value="1"/>
</dbReference>
<feature type="transmembrane region" description="Helical" evidence="9">
    <location>
        <begin position="111"/>
        <end position="140"/>
    </location>
</feature>
<dbReference type="InterPro" id="IPR000425">
    <property type="entry name" value="MIP"/>
</dbReference>
<keyword evidence="6 9" id="KW-0472">Membrane</keyword>
<dbReference type="PANTHER" id="PTHR19139:SF270">
    <property type="entry name" value="ENTOMOGLYCEROPORIN 1-RELATED"/>
    <property type="match status" value="1"/>
</dbReference>
<evidence type="ECO:0000256" key="1">
    <source>
        <dbReference type="ARBA" id="ARBA00004141"/>
    </source>
</evidence>
<dbReference type="PANTHER" id="PTHR19139">
    <property type="entry name" value="AQUAPORIN TRANSPORTER"/>
    <property type="match status" value="1"/>
</dbReference>
<evidence type="ECO:0000313" key="10">
    <source>
        <dbReference type="EnsemblMetazoa" id="AALFPA23_011770.P16720"/>
    </source>
</evidence>
<keyword evidence="11" id="KW-1185">Reference proteome</keyword>
<reference evidence="10" key="2">
    <citation type="submission" date="2025-05" db="UniProtKB">
        <authorList>
            <consortium name="EnsemblMetazoa"/>
        </authorList>
    </citation>
    <scope>IDENTIFICATION</scope>
    <source>
        <strain evidence="10">Foshan</strain>
    </source>
</reference>
<reference evidence="11" key="1">
    <citation type="journal article" date="2015" name="Proc. Natl. Acad. Sci. U.S.A.">
        <title>Genome sequence of the Asian Tiger mosquito, Aedes albopictus, reveals insights into its biology, genetics, and evolution.</title>
        <authorList>
            <person name="Chen X.G."/>
            <person name="Jiang X."/>
            <person name="Gu J."/>
            <person name="Xu M."/>
            <person name="Wu Y."/>
            <person name="Deng Y."/>
            <person name="Zhang C."/>
            <person name="Bonizzoni M."/>
            <person name="Dermauw W."/>
            <person name="Vontas J."/>
            <person name="Armbruster P."/>
            <person name="Huang X."/>
            <person name="Yang Y."/>
            <person name="Zhang H."/>
            <person name="He W."/>
            <person name="Peng H."/>
            <person name="Liu Y."/>
            <person name="Wu K."/>
            <person name="Chen J."/>
            <person name="Lirakis M."/>
            <person name="Topalis P."/>
            <person name="Van Leeuwen T."/>
            <person name="Hall A.B."/>
            <person name="Jiang X."/>
            <person name="Thorpe C."/>
            <person name="Mueller R.L."/>
            <person name="Sun C."/>
            <person name="Waterhouse R.M."/>
            <person name="Yan G."/>
            <person name="Tu Z.J."/>
            <person name="Fang X."/>
            <person name="James A.A."/>
        </authorList>
    </citation>
    <scope>NUCLEOTIDE SEQUENCE [LARGE SCALE GENOMIC DNA]</scope>
    <source>
        <strain evidence="11">Foshan</strain>
    </source>
</reference>
<dbReference type="EnsemblMetazoa" id="AALFPA23_011770.R16720">
    <property type="protein sequence ID" value="AALFPA23_011770.P16720"/>
    <property type="gene ID" value="AALFPA23_011770"/>
</dbReference>
<evidence type="ECO:0008006" key="12">
    <source>
        <dbReference type="Google" id="ProtNLM"/>
    </source>
</evidence>
<feature type="compositionally biased region" description="Basic and acidic residues" evidence="8">
    <location>
        <begin position="7"/>
        <end position="30"/>
    </location>
</feature>
<comment type="similarity">
    <text evidence="2 7">Belongs to the MIP/aquaporin (TC 1.A.8) family.</text>
</comment>
<name>A0ABM1YSH2_AEDAL</name>
<evidence type="ECO:0000256" key="2">
    <source>
        <dbReference type="ARBA" id="ARBA00006175"/>
    </source>
</evidence>
<feature type="transmembrane region" description="Helical" evidence="9">
    <location>
        <begin position="244"/>
        <end position="265"/>
    </location>
</feature>